<keyword evidence="1" id="KW-1133">Transmembrane helix</keyword>
<keyword evidence="1" id="KW-0812">Transmembrane</keyword>
<evidence type="ECO:0000313" key="2">
    <source>
        <dbReference type="EMBL" id="GAT96359.1"/>
    </source>
</evidence>
<gene>
    <name evidence="2" type="ORF">CL6EHI_168280</name>
</gene>
<dbReference type="VEuPathDB" id="AmoebaDB:EHI_168280"/>
<organism evidence="2 3">
    <name type="scientific">Entamoeba histolytica</name>
    <dbReference type="NCBI Taxonomy" id="5759"/>
    <lineage>
        <taxon>Eukaryota</taxon>
        <taxon>Amoebozoa</taxon>
        <taxon>Evosea</taxon>
        <taxon>Archamoebae</taxon>
        <taxon>Mastigamoebida</taxon>
        <taxon>Entamoebidae</taxon>
        <taxon>Entamoeba</taxon>
    </lineage>
</organism>
<dbReference type="Proteomes" id="UP000078387">
    <property type="component" value="Unassembled WGS sequence"/>
</dbReference>
<sequence length="193" mass="21563">MNTSNTLCFLLIFFLYFICGAMVALLGLTRYNTGYNLSPAVHHPLSIGILMILIGISMCLASVSTIISLAKKNIIAGIISLSLFVLISIMLTVQAIMCGIDYTVLKVDKIEEYDLQVIEEQFNCCGWKDIRQNCISDIGLLMKQNCFETVGKNVISMFGIDTFISVLFLVFTFFLIFVSYQSLKTKPQKAHVN</sequence>
<feature type="transmembrane region" description="Helical" evidence="1">
    <location>
        <begin position="47"/>
        <end position="67"/>
    </location>
</feature>
<dbReference type="EMBL" id="BDEQ01000001">
    <property type="protein sequence ID" value="GAT96359.1"/>
    <property type="molecule type" value="Genomic_DNA"/>
</dbReference>
<feature type="transmembrane region" description="Helical" evidence="1">
    <location>
        <begin position="7"/>
        <end position="27"/>
    </location>
</feature>
<comment type="caution">
    <text evidence="2">The sequence shown here is derived from an EMBL/GenBank/DDBJ whole genome shotgun (WGS) entry which is preliminary data.</text>
</comment>
<dbReference type="VEuPathDB" id="AmoebaDB:EHI8A_004460"/>
<keyword evidence="1" id="KW-0472">Membrane</keyword>
<dbReference type="VEuPathDB" id="AmoebaDB:EHI7A_006720"/>
<dbReference type="AlphaFoldDB" id="A0A175JRI8"/>
<reference evidence="2 3" key="1">
    <citation type="submission" date="2016-05" db="EMBL/GenBank/DDBJ databases">
        <title>First whole genome sequencing of Entamoeba histolytica HM1:IMSS-clone-6.</title>
        <authorList>
            <person name="Mukherjee Avik.K."/>
            <person name="Izumyama S."/>
            <person name="Nakada-Tsukui K."/>
            <person name="Nozaki T."/>
        </authorList>
    </citation>
    <scope>NUCLEOTIDE SEQUENCE [LARGE SCALE GENOMIC DNA]</scope>
    <source>
        <strain evidence="2 3">HM1:IMSS clone 6</strain>
    </source>
</reference>
<evidence type="ECO:0000313" key="3">
    <source>
        <dbReference type="Proteomes" id="UP000078387"/>
    </source>
</evidence>
<accession>A0A175JRI8</accession>
<dbReference type="VEuPathDB" id="AmoebaDB:KM1_015800"/>
<feature type="transmembrane region" description="Helical" evidence="1">
    <location>
        <begin position="162"/>
        <end position="180"/>
    </location>
</feature>
<name>A0A175JRI8_ENTHI</name>
<proteinExistence type="predicted"/>
<feature type="transmembrane region" description="Helical" evidence="1">
    <location>
        <begin position="74"/>
        <end position="97"/>
    </location>
</feature>
<dbReference type="VEuPathDB" id="AmoebaDB:EHI5A_014950"/>
<dbReference type="eggNOG" id="ENOG502RESK">
    <property type="taxonomic scope" value="Eukaryota"/>
</dbReference>
<evidence type="ECO:0008006" key="4">
    <source>
        <dbReference type="Google" id="ProtNLM"/>
    </source>
</evidence>
<protein>
    <recommendedName>
        <fullName evidence="4">Tetraspanin family protein</fullName>
    </recommendedName>
</protein>
<evidence type="ECO:0000256" key="1">
    <source>
        <dbReference type="SAM" id="Phobius"/>
    </source>
</evidence>